<name>A0ABQ7BNX4_BRACR</name>
<protein>
    <submittedName>
        <fullName evidence="1">Uncharacterized protein</fullName>
    </submittedName>
</protein>
<evidence type="ECO:0000313" key="1">
    <source>
        <dbReference type="EMBL" id="KAF3533992.1"/>
    </source>
</evidence>
<comment type="caution">
    <text evidence="1">The sequence shown here is derived from an EMBL/GenBank/DDBJ whole genome shotgun (WGS) entry which is preliminary data.</text>
</comment>
<organism evidence="1 2">
    <name type="scientific">Brassica cretica</name>
    <name type="common">Mustard</name>
    <dbReference type="NCBI Taxonomy" id="69181"/>
    <lineage>
        <taxon>Eukaryota</taxon>
        <taxon>Viridiplantae</taxon>
        <taxon>Streptophyta</taxon>
        <taxon>Embryophyta</taxon>
        <taxon>Tracheophyta</taxon>
        <taxon>Spermatophyta</taxon>
        <taxon>Magnoliopsida</taxon>
        <taxon>eudicotyledons</taxon>
        <taxon>Gunneridae</taxon>
        <taxon>Pentapetalae</taxon>
        <taxon>rosids</taxon>
        <taxon>malvids</taxon>
        <taxon>Brassicales</taxon>
        <taxon>Brassicaceae</taxon>
        <taxon>Brassiceae</taxon>
        <taxon>Brassica</taxon>
    </lineage>
</organism>
<feature type="non-terminal residue" evidence="1">
    <location>
        <position position="1"/>
    </location>
</feature>
<accession>A0ABQ7BNX4</accession>
<reference evidence="1 2" key="1">
    <citation type="journal article" date="2020" name="BMC Genomics">
        <title>Intraspecific diversification of the crop wild relative Brassica cretica Lam. using demographic model selection.</title>
        <authorList>
            <person name="Kioukis A."/>
            <person name="Michalopoulou V.A."/>
            <person name="Briers L."/>
            <person name="Pirintsos S."/>
            <person name="Studholme D.J."/>
            <person name="Pavlidis P."/>
            <person name="Sarris P.F."/>
        </authorList>
    </citation>
    <scope>NUCLEOTIDE SEQUENCE [LARGE SCALE GENOMIC DNA]</scope>
    <source>
        <strain evidence="2">cv. PFS-1207/04</strain>
    </source>
</reference>
<sequence>AKISVYWKERNLRIFTSTSSTTNTVRSAVDRQIRDRLLFIQPSPRIQPSFLQFFFACTRPP</sequence>
<dbReference type="EMBL" id="QGKV02001507">
    <property type="protein sequence ID" value="KAF3533992.1"/>
    <property type="molecule type" value="Genomic_DNA"/>
</dbReference>
<evidence type="ECO:0000313" key="2">
    <source>
        <dbReference type="Proteomes" id="UP000266723"/>
    </source>
</evidence>
<proteinExistence type="predicted"/>
<keyword evidence="2" id="KW-1185">Reference proteome</keyword>
<gene>
    <name evidence="1" type="ORF">DY000_02038412</name>
</gene>
<dbReference type="Proteomes" id="UP000266723">
    <property type="component" value="Unassembled WGS sequence"/>
</dbReference>